<gene>
    <name evidence="4" type="ORF">WH52_08950</name>
</gene>
<evidence type="ECO:0000313" key="4">
    <source>
        <dbReference type="EMBL" id="OSY88135.1"/>
    </source>
</evidence>
<dbReference type="Gene3D" id="3.40.50.1460">
    <property type="match status" value="1"/>
</dbReference>
<dbReference type="Pfam" id="PF01364">
    <property type="entry name" value="Peptidase_C25"/>
    <property type="match status" value="1"/>
</dbReference>
<dbReference type="Gene3D" id="3.40.50.10390">
    <property type="entry name" value="Gingipain r, domain 1"/>
    <property type="match status" value="1"/>
</dbReference>
<evidence type="ECO:0000256" key="1">
    <source>
        <dbReference type="ARBA" id="ARBA00022729"/>
    </source>
</evidence>
<dbReference type="NCBIfam" id="TIGR04183">
    <property type="entry name" value="Por_Secre_tail"/>
    <property type="match status" value="1"/>
</dbReference>
<dbReference type="OrthoDB" id="9809780at2"/>
<dbReference type="AlphaFoldDB" id="A0A1Y2PCG5"/>
<dbReference type="InterPro" id="IPR029031">
    <property type="entry name" value="Gingipain_N_sf"/>
</dbReference>
<organism evidence="4 5">
    <name type="scientific">Tenacibaculum holothuriorum</name>
    <dbReference type="NCBI Taxonomy" id="1635173"/>
    <lineage>
        <taxon>Bacteria</taxon>
        <taxon>Pseudomonadati</taxon>
        <taxon>Bacteroidota</taxon>
        <taxon>Flavobacteriia</taxon>
        <taxon>Flavobacteriales</taxon>
        <taxon>Flavobacteriaceae</taxon>
        <taxon>Tenacibaculum</taxon>
    </lineage>
</organism>
<dbReference type="RefSeq" id="WP_086030611.1">
    <property type="nucleotide sequence ID" value="NZ_LAPZ01000005.1"/>
</dbReference>
<evidence type="ECO:0000313" key="5">
    <source>
        <dbReference type="Proteomes" id="UP000194221"/>
    </source>
</evidence>
<reference evidence="4 5" key="1">
    <citation type="submission" date="2015-03" db="EMBL/GenBank/DDBJ databases">
        <title>Genome sequence of Tenacibaculum sp. S2-2, isolated from intestinal microbiota of sea cucumber, Apostichopus japonicas.</title>
        <authorList>
            <person name="Shao Z."/>
            <person name="Wang L."/>
            <person name="Li X."/>
        </authorList>
    </citation>
    <scope>NUCLEOTIDE SEQUENCE [LARGE SCALE GENOMIC DNA]</scope>
    <source>
        <strain evidence="4 5">S2-2</strain>
    </source>
</reference>
<dbReference type="GO" id="GO:0006508">
    <property type="term" value="P:proteolysis"/>
    <property type="evidence" value="ECO:0007669"/>
    <property type="project" value="InterPro"/>
</dbReference>
<proteinExistence type="predicted"/>
<name>A0A1Y2PCG5_9FLAO</name>
<dbReference type="Proteomes" id="UP000194221">
    <property type="component" value="Unassembled WGS sequence"/>
</dbReference>
<dbReference type="GO" id="GO:0008234">
    <property type="term" value="F:cysteine-type peptidase activity"/>
    <property type="evidence" value="ECO:0007669"/>
    <property type="project" value="InterPro"/>
</dbReference>
<dbReference type="InParanoid" id="A0A1Y2PCG5"/>
<dbReference type="InterPro" id="IPR026444">
    <property type="entry name" value="Secre_tail"/>
</dbReference>
<keyword evidence="1 2" id="KW-0732">Signal</keyword>
<comment type="caution">
    <text evidence="4">The sequence shown here is derived from an EMBL/GenBank/DDBJ whole genome shotgun (WGS) entry which is preliminary data.</text>
</comment>
<feature type="domain" description="Gingipain" evidence="3">
    <location>
        <begin position="396"/>
        <end position="761"/>
    </location>
</feature>
<dbReference type="InterPro" id="IPR029030">
    <property type="entry name" value="Caspase-like_dom_sf"/>
</dbReference>
<feature type="signal peptide" evidence="2">
    <location>
        <begin position="1"/>
        <end position="19"/>
    </location>
</feature>
<keyword evidence="5" id="KW-1185">Reference proteome</keyword>
<dbReference type="EMBL" id="LAPZ01000005">
    <property type="protein sequence ID" value="OSY88135.1"/>
    <property type="molecule type" value="Genomic_DNA"/>
</dbReference>
<evidence type="ECO:0000256" key="2">
    <source>
        <dbReference type="SAM" id="SignalP"/>
    </source>
</evidence>
<sequence>MKRLLTLIFLLPLFTFSQSNSVLSSGNWYKFSIDTTGIFKIDVSFLQQLGINTSSINPKNIKIYGNGGQMLPERNSDFRHTSLQENAIYVSGEGDNVFNNGDYILFYGKGPHDWTVNPTANEANHRQNIYSDKAYYFLTIDTTPGKRISSQIQPTGTPTNVVTEYDDYTFYEKENVNLFALGRLWFGEDFSFENTQNFTIPFPNVVSGSKVKIRVSAVAQSTLQSTMTVQANGQNVTTLNLQAVSGSTTSTLATQSVGTGEINAATPINITLTYNNGGLPSAKAYLDYIEVIGKKNLIANNTQFSFRSFDAANTSGIIEYQIQNNNDIFQVWNVTDYINPKNIDNASSGNMFTFKSNGGNLQEFVVLNSSNYYTPKIDGNPKIENQNLHALNNVDYLIITTSELFSEAKRLADYHQQNSNLTTQVVLLPQIYNEFSSGSKDITGVRDFIKYLYDKPSSRKISYVCFFGDSSYDFKNRLNGNNNLIPTFHAIESFNLTSSFVTDDYFVMMDNNDGQMLSSDTIEIASGRVPVSTPQEAKSVVDKILSYYHPESFGDWRNTVTLVADDIDQDADRTLQSGLEEVADSIKKYKPFFNLNKLYADAFRQETSSGGERYPQVTEAITNAIEKGTLVFDYFGHGGENGLSEERLVEIPQIEGLNNNKTLPLFITVTCEFSRFDNPLRITAGEKLFLNANGGSTSMITTTRDVFISTGERFNKTLTKYVFNFDNTNSTIAQNLVKAKNETGSIQKFFIFYFGDPAMKLAIPKPNINITKLNGKDITQSIDTLKALSKVTFEGIVTNESNNILSNFNGELFATVFDKPIDKQTLDNDGFGVVNTFDTQESKLFRGKASVTNGNFKFDFIVPKDIKIAYGKGKVSLYANNQSIDKGGANFDITVGGINTNAPEDTTGPEIQLFMNDESFVDGGNTNSSPNLIIKLSDLSGINTSITAVDHDITAILDGNQSEPIVLNDYYETELDDFTKGKVTYQLRNLSTGPHTLKIKAWDVYNNSSEATLNFVVVNDSGLTLSNVLNYPNPFVNYTEFWFNHNKPNEPLEAQVQIFTVSGKLVKTLNQNVQTTGGLSRSITWNGLDDFGNKIGKGVYVYKLKVRSTVTNLVSEKYEKLVILQ</sequence>
<evidence type="ECO:0000259" key="3">
    <source>
        <dbReference type="Pfam" id="PF01364"/>
    </source>
</evidence>
<dbReference type="CDD" id="cd02258">
    <property type="entry name" value="Peptidase_C25_N"/>
    <property type="match status" value="1"/>
</dbReference>
<accession>A0A1Y2PCG5</accession>
<dbReference type="InterPro" id="IPR001769">
    <property type="entry name" value="Gingipain"/>
</dbReference>
<dbReference type="Gene3D" id="2.60.40.4070">
    <property type="match status" value="1"/>
</dbReference>
<dbReference type="STRING" id="1635173.WH52_08950"/>
<feature type="chain" id="PRO_5012869966" description="Gingipain domain-containing protein" evidence="2">
    <location>
        <begin position="20"/>
        <end position="1125"/>
    </location>
</feature>
<dbReference type="NCBIfam" id="NF033707">
    <property type="entry name" value="T9SS_sortase"/>
    <property type="match status" value="1"/>
</dbReference>
<protein>
    <recommendedName>
        <fullName evidence="3">Gingipain domain-containing protein</fullName>
    </recommendedName>
</protein>
<dbReference type="SUPFAM" id="SSF52129">
    <property type="entry name" value="Caspase-like"/>
    <property type="match status" value="1"/>
</dbReference>